<dbReference type="InterPro" id="IPR011110">
    <property type="entry name" value="Reg_prop"/>
</dbReference>
<keyword evidence="7" id="KW-1133">Transmembrane helix</keyword>
<evidence type="ECO:0000256" key="2">
    <source>
        <dbReference type="ARBA" id="ARBA00012438"/>
    </source>
</evidence>
<evidence type="ECO:0000259" key="8">
    <source>
        <dbReference type="PROSITE" id="PS01124"/>
    </source>
</evidence>
<dbReference type="InterPro" id="IPR036097">
    <property type="entry name" value="HisK_dim/P_sf"/>
</dbReference>
<dbReference type="Pfam" id="PF00512">
    <property type="entry name" value="HisKA"/>
    <property type="match status" value="1"/>
</dbReference>
<dbReference type="InterPro" id="IPR011123">
    <property type="entry name" value="Y_Y_Y"/>
</dbReference>
<evidence type="ECO:0000256" key="3">
    <source>
        <dbReference type="ARBA" id="ARBA00022553"/>
    </source>
</evidence>
<comment type="catalytic activity">
    <reaction evidence="1">
        <text>ATP + protein L-histidine = ADP + protein N-phospho-L-histidine.</text>
        <dbReference type="EC" id="2.7.13.3"/>
    </reaction>
</comment>
<evidence type="ECO:0000259" key="9">
    <source>
        <dbReference type="PROSITE" id="PS50109"/>
    </source>
</evidence>
<accession>A0ABX3NQ73</accession>
<dbReference type="Gene3D" id="1.10.287.130">
    <property type="match status" value="1"/>
</dbReference>
<dbReference type="InterPro" id="IPR013783">
    <property type="entry name" value="Ig-like_fold"/>
</dbReference>
<feature type="modified residue" description="4-aspartylphosphate" evidence="6">
    <location>
        <position position="1254"/>
    </location>
</feature>
<dbReference type="InterPro" id="IPR018060">
    <property type="entry name" value="HTH_AraC"/>
</dbReference>
<feature type="transmembrane region" description="Helical" evidence="7">
    <location>
        <begin position="895"/>
        <end position="912"/>
    </location>
</feature>
<evidence type="ECO:0000256" key="1">
    <source>
        <dbReference type="ARBA" id="ARBA00000085"/>
    </source>
</evidence>
<keyword evidence="7" id="KW-0812">Transmembrane</keyword>
<evidence type="ECO:0000256" key="5">
    <source>
        <dbReference type="ARBA" id="ARBA00023163"/>
    </source>
</evidence>
<dbReference type="EC" id="2.7.13.3" evidence="2"/>
<evidence type="ECO:0000259" key="10">
    <source>
        <dbReference type="PROSITE" id="PS50110"/>
    </source>
</evidence>
<dbReference type="Pfam" id="PF07494">
    <property type="entry name" value="Reg_prop"/>
    <property type="match status" value="6"/>
</dbReference>
<evidence type="ECO:0000256" key="4">
    <source>
        <dbReference type="ARBA" id="ARBA00023015"/>
    </source>
</evidence>
<dbReference type="InterPro" id="IPR003661">
    <property type="entry name" value="HisK_dim/P_dom"/>
</dbReference>
<dbReference type="Pfam" id="PF12833">
    <property type="entry name" value="HTH_18"/>
    <property type="match status" value="1"/>
</dbReference>
<keyword evidence="12" id="KW-1185">Reference proteome</keyword>
<keyword evidence="5" id="KW-0804">Transcription</keyword>
<dbReference type="EMBL" id="LWBO01000077">
    <property type="protein sequence ID" value="OQP40467.1"/>
    <property type="molecule type" value="Genomic_DNA"/>
</dbReference>
<dbReference type="SUPFAM" id="SSF55874">
    <property type="entry name" value="ATPase domain of HSP90 chaperone/DNA topoisomerase II/histidine kinase"/>
    <property type="match status" value="1"/>
</dbReference>
<name>A0ABX3NQ73_9BACT</name>
<protein>
    <recommendedName>
        <fullName evidence="2">histidine kinase</fullName>
        <ecNumber evidence="2">2.7.13.3</ecNumber>
    </recommendedName>
</protein>
<dbReference type="Pfam" id="PF07495">
    <property type="entry name" value="Y_Y_Y"/>
    <property type="match status" value="1"/>
</dbReference>
<keyword evidence="4" id="KW-0805">Transcription regulation</keyword>
<dbReference type="SUPFAM" id="SSF46689">
    <property type="entry name" value="Homeodomain-like"/>
    <property type="match status" value="1"/>
</dbReference>
<dbReference type="PANTHER" id="PTHR43547:SF2">
    <property type="entry name" value="HYBRID SIGNAL TRANSDUCTION HISTIDINE KINASE C"/>
    <property type="match status" value="1"/>
</dbReference>
<dbReference type="CDD" id="cd00082">
    <property type="entry name" value="HisKA"/>
    <property type="match status" value="1"/>
</dbReference>
<dbReference type="Gene3D" id="1.10.10.60">
    <property type="entry name" value="Homeodomain-like"/>
    <property type="match status" value="1"/>
</dbReference>
<keyword evidence="7" id="KW-0472">Membrane</keyword>
<gene>
    <name evidence="11" type="ORF">A4D02_16275</name>
</gene>
<dbReference type="InterPro" id="IPR003594">
    <property type="entry name" value="HATPase_dom"/>
</dbReference>
<comment type="caution">
    <text evidence="11">The sequence shown here is derived from an EMBL/GenBank/DDBJ whole genome shotgun (WGS) entry which is preliminary data.</text>
</comment>
<dbReference type="Gene3D" id="3.30.565.10">
    <property type="entry name" value="Histidine kinase-like ATPase, C-terminal domain"/>
    <property type="match status" value="1"/>
</dbReference>
<feature type="domain" description="Histidine kinase" evidence="9">
    <location>
        <begin position="942"/>
        <end position="1161"/>
    </location>
</feature>
<feature type="domain" description="HTH araC/xylS-type" evidence="8">
    <location>
        <begin position="1356"/>
        <end position="1455"/>
    </location>
</feature>
<dbReference type="Proteomes" id="UP000192277">
    <property type="component" value="Unassembled WGS sequence"/>
</dbReference>
<dbReference type="InterPro" id="IPR004358">
    <property type="entry name" value="Sig_transdc_His_kin-like_C"/>
</dbReference>
<evidence type="ECO:0000313" key="11">
    <source>
        <dbReference type="EMBL" id="OQP40467.1"/>
    </source>
</evidence>
<dbReference type="SUPFAM" id="SSF63829">
    <property type="entry name" value="Calcium-dependent phosphotriesterase"/>
    <property type="match status" value="2"/>
</dbReference>
<evidence type="ECO:0000256" key="6">
    <source>
        <dbReference type="PROSITE-ProRule" id="PRU00169"/>
    </source>
</evidence>
<feature type="domain" description="Response regulatory" evidence="10">
    <location>
        <begin position="1206"/>
        <end position="1321"/>
    </location>
</feature>
<dbReference type="CDD" id="cd17574">
    <property type="entry name" value="REC_OmpR"/>
    <property type="match status" value="1"/>
</dbReference>
<dbReference type="InterPro" id="IPR005467">
    <property type="entry name" value="His_kinase_dom"/>
</dbReference>
<dbReference type="Pfam" id="PF02518">
    <property type="entry name" value="HATPase_c"/>
    <property type="match status" value="1"/>
</dbReference>
<reference evidence="11 12" key="1">
    <citation type="submission" date="2016-04" db="EMBL/GenBank/DDBJ databases">
        <authorList>
            <person name="Chen L."/>
            <person name="Zhuang W."/>
            <person name="Wang G."/>
        </authorList>
    </citation>
    <scope>NUCLEOTIDE SEQUENCE [LARGE SCALE GENOMIC DNA]</scope>
    <source>
        <strain evidence="12">GR20</strain>
    </source>
</reference>
<proteinExistence type="predicted"/>
<dbReference type="PROSITE" id="PS50110">
    <property type="entry name" value="RESPONSE_REGULATORY"/>
    <property type="match status" value="1"/>
</dbReference>
<evidence type="ECO:0000313" key="12">
    <source>
        <dbReference type="Proteomes" id="UP000192277"/>
    </source>
</evidence>
<dbReference type="Gene3D" id="2.60.40.10">
    <property type="entry name" value="Immunoglobulins"/>
    <property type="match status" value="1"/>
</dbReference>
<dbReference type="InterPro" id="IPR011006">
    <property type="entry name" value="CheY-like_superfamily"/>
</dbReference>
<dbReference type="SMART" id="SM00448">
    <property type="entry name" value="REC"/>
    <property type="match status" value="1"/>
</dbReference>
<dbReference type="InterPro" id="IPR036890">
    <property type="entry name" value="HATPase_C_sf"/>
</dbReference>
<dbReference type="PROSITE" id="PS50109">
    <property type="entry name" value="HIS_KIN"/>
    <property type="match status" value="1"/>
</dbReference>
<organism evidence="11 12">
    <name type="scientific">Niastella koreensis</name>
    <dbReference type="NCBI Taxonomy" id="354356"/>
    <lineage>
        <taxon>Bacteria</taxon>
        <taxon>Pseudomonadati</taxon>
        <taxon>Bacteroidota</taxon>
        <taxon>Chitinophagia</taxon>
        <taxon>Chitinophagales</taxon>
        <taxon>Chitinophagaceae</taxon>
        <taxon>Niastella</taxon>
    </lineage>
</organism>
<dbReference type="PRINTS" id="PR00344">
    <property type="entry name" value="BCTRLSENSOR"/>
</dbReference>
<dbReference type="PROSITE" id="PS01124">
    <property type="entry name" value="HTH_ARAC_FAMILY_2"/>
    <property type="match status" value="1"/>
</dbReference>
<dbReference type="SMART" id="SM00387">
    <property type="entry name" value="HATPase_c"/>
    <property type="match status" value="1"/>
</dbReference>
<dbReference type="InterPro" id="IPR009057">
    <property type="entry name" value="Homeodomain-like_sf"/>
</dbReference>
<dbReference type="PANTHER" id="PTHR43547">
    <property type="entry name" value="TWO-COMPONENT HISTIDINE KINASE"/>
    <property type="match status" value="1"/>
</dbReference>
<dbReference type="Pfam" id="PF00072">
    <property type="entry name" value="Response_reg"/>
    <property type="match status" value="1"/>
</dbReference>
<dbReference type="InterPro" id="IPR001789">
    <property type="entry name" value="Sig_transdc_resp-reg_receiver"/>
</dbReference>
<dbReference type="SMART" id="SM00388">
    <property type="entry name" value="HisKA"/>
    <property type="match status" value="1"/>
</dbReference>
<keyword evidence="3 6" id="KW-0597">Phosphoprotein</keyword>
<evidence type="ECO:0000256" key="7">
    <source>
        <dbReference type="SAM" id="Phobius"/>
    </source>
</evidence>
<sequence>MFNTPFFISFGYTIEMNLGDIYRGIAGKRLLYVLFFCLFAEILHAQPKYKIEHYATEQGLSHRRVNCMMKDQEGFMWFGTWDGINRFDGRTFVSFKSSPEEKYQLGNSRIARIVEDQNGHLWVQAYDYQVYRFDKKTEQFLPLSTLLKSDHKIEFNNILQAADGYVWLQTKNDGIFRVSQASRPSIFHESISNPSLISRLSRSSYAYLSQLSRFRLSGDDLTAIEEDTDHVFFGLSDGQLITFEKRSKSFTQRKVATGRINALLRSAKSDVLYASTSLGEIVMISLGDQRIATANYATKESLSTLYEDKTGGLWIEPEKMGALRFDPSTRSFQLFSVNTGTILSDNNNRYFWVLEDYKGTVWVSMKGRGFGYYKPGSKSLENNLQTPEGANYQLPANIIGHYYDSAGILWLTTKEGGLVKIIIQDNDFEQQHLVDQESARSGNEVRVMYNDQQGRLWLGTKMSGVSVFKNNIPIKGLFENEPAGGVVGVYAILQDSKGNIWLGTKGNGLYKATPVNNEQTKYRLSHFQRHKEITDSLPFNQIYALLEDKQDRIWVGSLDNGLALIEQNPGGTRCIHSGNAFQNYPKGAFQNIRTMCLDAAGNIWLGTTTGLLVLDANDQHSAVYKYKTYSTIPGNKESLGNNDILFVYRDRKNRMWLATSGGGFCEVIGDKPFETLRFRNYTTKDGLPNDYILSCAEDSEGNLWLATENGLSKFNPETRVFRNFDSYDALPPKITFSEASVTKAPANKQLIFGTVTGYLSFNPDQINTSRIKANIAFTGLQINNEDAGPKANTQLLATDINYVSQINLQYNQDIISIYYALLDPRGSGDRQGFAYRLLGFDSTWHNDWQVRKATYTNLPPGNYVFEVKSLSHDLYSNQPYKQLAITIMPPPWKTWWAYLLYALVIGVILFFIRRYTLAMIRLRHKIAVEQKLAALKMHFFTNVSHELRTPLTLIVNPLEQVAKKGELSPEMSGYIDVARKNASRMVRFINQLLDLRKVQSEKASLRISRLEVVTFVKKITGHFTEAARSKRIHLEVVPDQKECIAWVDAEKLDVVIYNLVGNAIKFTPEDKSIKIFIKSNPATQSFTIAVHDQGPGVPNNKLEQIFDLFQEGEHTNGRELKGTGIGLALSREFVALHGGAIWAENNAEGGLTVTVQLQSGAEYYKQQEASFVEQPQTTPVIGKPIEQQLLSQIAGNGSSQNPEAPLVLLVEDNDELRNFIKTQLGEHYRVKTARDGEEGLQKALELIPDLIVSDIMMPKMDGLQMLDRVKNDVNTSHIPVVLLSAKYSIESQIEGLRYGADHYITKPFNNEFLIASIDNLLQQRKKLFEALVEKKKAVDLSPEPVVITSKDETFLKDVIRVVESKMEDPDFNIDSVAETMALSRTNFYKKFKSLTTLTPMEFVRDMRLQRAKQYLDAGGHNISEVAYLTGFSNPKYFSTVFKEKYHVSPSDYIKSK</sequence>
<dbReference type="Gene3D" id="2.130.10.10">
    <property type="entry name" value="YVTN repeat-like/Quinoprotein amine dehydrogenase"/>
    <property type="match status" value="3"/>
</dbReference>
<dbReference type="SUPFAM" id="SSF52172">
    <property type="entry name" value="CheY-like"/>
    <property type="match status" value="1"/>
</dbReference>
<dbReference type="Gene3D" id="3.40.50.2300">
    <property type="match status" value="1"/>
</dbReference>
<dbReference type="InterPro" id="IPR015943">
    <property type="entry name" value="WD40/YVTN_repeat-like_dom_sf"/>
</dbReference>
<dbReference type="SMART" id="SM00342">
    <property type="entry name" value="HTH_ARAC"/>
    <property type="match status" value="1"/>
</dbReference>
<dbReference type="SUPFAM" id="SSF47384">
    <property type="entry name" value="Homodimeric domain of signal transducing histidine kinase"/>
    <property type="match status" value="1"/>
</dbReference>